<accession>A0ABQ8YV89</accession>
<evidence type="ECO:0000313" key="4">
    <source>
        <dbReference type="Proteomes" id="UP001150062"/>
    </source>
</evidence>
<dbReference type="EMBL" id="JAOAOG010000116">
    <property type="protein sequence ID" value="KAJ6248309.1"/>
    <property type="molecule type" value="Genomic_DNA"/>
</dbReference>
<feature type="coiled-coil region" evidence="1">
    <location>
        <begin position="422"/>
        <end position="462"/>
    </location>
</feature>
<proteinExistence type="predicted"/>
<reference evidence="3" key="1">
    <citation type="submission" date="2022-08" db="EMBL/GenBank/DDBJ databases">
        <title>Novel sulfate-reducing endosymbionts in the free-living metamonad Anaeramoeba.</title>
        <authorList>
            <person name="Jerlstrom-Hultqvist J."/>
            <person name="Cepicka I."/>
            <person name="Gallot-Lavallee L."/>
            <person name="Salas-Leiva D."/>
            <person name="Curtis B.A."/>
            <person name="Zahonova K."/>
            <person name="Pipaliya S."/>
            <person name="Dacks J."/>
            <person name="Roger A.J."/>
        </authorList>
    </citation>
    <scope>NUCLEOTIDE SEQUENCE</scope>
    <source>
        <strain evidence="3">Schooner1</strain>
    </source>
</reference>
<feature type="region of interest" description="Disordered" evidence="2">
    <location>
        <begin position="1"/>
        <end position="52"/>
    </location>
</feature>
<comment type="caution">
    <text evidence="3">The sequence shown here is derived from an EMBL/GenBank/DDBJ whole genome shotgun (WGS) entry which is preliminary data.</text>
</comment>
<keyword evidence="4" id="KW-1185">Reference proteome</keyword>
<feature type="region of interest" description="Disordered" evidence="2">
    <location>
        <begin position="147"/>
        <end position="215"/>
    </location>
</feature>
<feature type="compositionally biased region" description="Basic and acidic residues" evidence="2">
    <location>
        <begin position="25"/>
        <end position="48"/>
    </location>
</feature>
<keyword evidence="1" id="KW-0175">Coiled coil</keyword>
<gene>
    <name evidence="3" type="ORF">M0813_17976</name>
</gene>
<sequence>MVNKEEEIGMNNESENEENIIQENGKVKVEEGGTIESMDKNETQKIEDDSNLNLNKKKKETIKRDQKIENKINLKSDIIKKDDHLEINSRGNVNENSNQNVNIHSNISITDNDEMGIKEETEFTKETISKHESSNESNYQIEKKINLQKPIDNDINQDEKKDNNYSGQEYHESDDDDDNDNDDDDDDDDDDDGNDSDGDYDDEEDGDGADELRNNSKKKINLKAKIFKRQKMKNKPNNEIKVLIITTDQDTTRIKNVIKSIKCTGIGSVAYINDQTPKFEKIRKYDSIFVYSEINTPFSDSKRLGDTLADYLEDGGGIVLCTYRALIYPSSRGRGSELMGRIVHQYLPIQTGKLIGRGNIGIGKRLIQDHQILNNVTTFHAGHLSSRIEIKLSHPTTNVQKTNNSLQKVKSIKEKDEERIGNEEKMQVEKNIENKNENAIENENEDENINEKDKELVIKNEEEEKSIKAIQEQTPLSKPQIIVEWEDGIPLAIVRPGNEDLGTIVVLNLWPVSGDGYPSHSKWLYWDPKTDGSFILANSVEYVAKN</sequence>
<name>A0ABQ8YV89_9EUKA</name>
<protein>
    <submittedName>
        <fullName evidence="3">Uncharacterized protein</fullName>
    </submittedName>
</protein>
<dbReference type="Proteomes" id="UP001150062">
    <property type="component" value="Unassembled WGS sequence"/>
</dbReference>
<organism evidence="3 4">
    <name type="scientific">Anaeramoeba flamelloides</name>
    <dbReference type="NCBI Taxonomy" id="1746091"/>
    <lineage>
        <taxon>Eukaryota</taxon>
        <taxon>Metamonada</taxon>
        <taxon>Anaeramoebidae</taxon>
        <taxon>Anaeramoeba</taxon>
    </lineage>
</organism>
<evidence type="ECO:0000256" key="2">
    <source>
        <dbReference type="SAM" id="MobiDB-lite"/>
    </source>
</evidence>
<evidence type="ECO:0000313" key="3">
    <source>
        <dbReference type="EMBL" id="KAJ6248309.1"/>
    </source>
</evidence>
<feature type="compositionally biased region" description="Acidic residues" evidence="2">
    <location>
        <begin position="172"/>
        <end position="209"/>
    </location>
</feature>
<evidence type="ECO:0000256" key="1">
    <source>
        <dbReference type="SAM" id="Coils"/>
    </source>
</evidence>